<evidence type="ECO:0000256" key="5">
    <source>
        <dbReference type="ARBA" id="ARBA00023136"/>
    </source>
</evidence>
<dbReference type="EMBL" id="RHXB01000001">
    <property type="protein sequence ID" value="RSE29455.1"/>
    <property type="molecule type" value="Genomic_DNA"/>
</dbReference>
<reference evidence="7 8" key="1">
    <citation type="submission" date="2018-10" db="EMBL/GenBank/DDBJ databases">
        <title>Transmission dynamics of multidrug resistant bacteria on intensive care unit surfaces.</title>
        <authorList>
            <person name="D'Souza A.W."/>
            <person name="Potter R.F."/>
            <person name="Wallace M."/>
            <person name="Shupe A."/>
            <person name="Patel S."/>
            <person name="Sun S."/>
            <person name="Gul D."/>
            <person name="Kwon J.H."/>
            <person name="Andleeb S."/>
            <person name="Burnham C.-A.D."/>
            <person name="Dantas G."/>
        </authorList>
    </citation>
    <scope>NUCLEOTIDE SEQUENCE [LARGE SCALE GENOMIC DNA]</scope>
    <source>
        <strain evidence="7 8">AS_373</strain>
    </source>
</reference>
<dbReference type="GO" id="GO:0044384">
    <property type="term" value="C:host outer membrane"/>
    <property type="evidence" value="ECO:0007669"/>
    <property type="project" value="InterPro"/>
</dbReference>
<evidence type="ECO:0000256" key="6">
    <source>
        <dbReference type="SAM" id="SignalP"/>
    </source>
</evidence>
<dbReference type="InterPro" id="IPR051723">
    <property type="entry name" value="Bact_OM_Invasion-Related"/>
</dbReference>
<evidence type="ECO:0000313" key="8">
    <source>
        <dbReference type="Proteomes" id="UP000275331"/>
    </source>
</evidence>
<keyword evidence="3" id="KW-0812">Transmembrane</keyword>
<proteinExistence type="predicted"/>
<name>A0A3R9GET6_9ENTR</name>
<comment type="caution">
    <text evidence="7">The sequence shown here is derived from an EMBL/GenBank/DDBJ whole genome shotgun (WGS) entry which is preliminary data.</text>
</comment>
<evidence type="ECO:0000313" key="7">
    <source>
        <dbReference type="EMBL" id="RSE29455.1"/>
    </source>
</evidence>
<dbReference type="Gene3D" id="2.40.160.20">
    <property type="match status" value="1"/>
</dbReference>
<gene>
    <name evidence="7" type="ORF">EGT71_02790</name>
</gene>
<keyword evidence="2" id="KW-1134">Transmembrane beta strand</keyword>
<feature type="chain" id="PRO_5018636377" evidence="6">
    <location>
        <begin position="22"/>
        <end position="186"/>
    </location>
</feature>
<comment type="subcellular location">
    <subcellularLocation>
        <location evidence="1">Membrane</location>
        <topology evidence="1">Multi-pass membrane protein</topology>
    </subcellularLocation>
</comment>
<evidence type="ECO:0000256" key="1">
    <source>
        <dbReference type="ARBA" id="ARBA00004141"/>
    </source>
</evidence>
<evidence type="ECO:0000256" key="3">
    <source>
        <dbReference type="ARBA" id="ARBA00022692"/>
    </source>
</evidence>
<keyword evidence="5" id="KW-0472">Membrane</keyword>
<organism evidence="7 8">
    <name type="scientific">Atlantibacter subterraneus</name>
    <dbReference type="NCBI Taxonomy" id="255519"/>
    <lineage>
        <taxon>Bacteria</taxon>
        <taxon>Pseudomonadati</taxon>
        <taxon>Pseudomonadota</taxon>
        <taxon>Gammaproteobacteria</taxon>
        <taxon>Enterobacterales</taxon>
        <taxon>Enterobacteriaceae</taxon>
        <taxon>Atlantibacter</taxon>
    </lineage>
</organism>
<dbReference type="InterPro" id="IPR011250">
    <property type="entry name" value="OMP/PagP_B-barrel"/>
</dbReference>
<dbReference type="PRINTS" id="PR00316">
    <property type="entry name" value="ENTEROVIROMP"/>
</dbReference>
<protein>
    <submittedName>
        <fullName evidence="7">Ail/Lom family protein</fullName>
    </submittedName>
</protein>
<sequence length="186" mass="20417">MKKVSLAILFVGGMVSGAALADNHTFSVGYAQSKVEDFKNIRGVNVQYRYEFDSPVSFLGSFTYMKGDDDQNYYLASDYIQNHVEAKYYSLLVGPAYRINEYVSLYALGGVARSKAEGRTTWHNAGDGYVGRDSISEKSTSFAYGAGVIFNPVENFSVNVGYEGTNADLEGSRSINGFNVGVGYRF</sequence>
<dbReference type="PROSITE" id="PS00695">
    <property type="entry name" value="ENT_VIR_OMP_2"/>
    <property type="match status" value="1"/>
</dbReference>
<dbReference type="SUPFAM" id="SSF56925">
    <property type="entry name" value="OMPA-like"/>
    <property type="match status" value="1"/>
</dbReference>
<dbReference type="PANTHER" id="PTHR35892:SF2">
    <property type="entry name" value="OUTER MEMBRANE PROTEIN PAGN"/>
    <property type="match status" value="1"/>
</dbReference>
<evidence type="ECO:0000256" key="2">
    <source>
        <dbReference type="ARBA" id="ARBA00022452"/>
    </source>
</evidence>
<evidence type="ECO:0000256" key="4">
    <source>
        <dbReference type="ARBA" id="ARBA00022729"/>
    </source>
</evidence>
<dbReference type="Pfam" id="PF06316">
    <property type="entry name" value="Ail_Lom"/>
    <property type="match status" value="1"/>
</dbReference>
<dbReference type="GeneID" id="84664411"/>
<feature type="signal peptide" evidence="6">
    <location>
        <begin position="1"/>
        <end position="21"/>
    </location>
</feature>
<keyword evidence="4 6" id="KW-0732">Signal</keyword>
<dbReference type="OrthoDB" id="5873117at2"/>
<dbReference type="InterPro" id="IPR000758">
    <property type="entry name" value="Enterovir_OMP"/>
</dbReference>
<dbReference type="RefSeq" id="WP_125292492.1">
    <property type="nucleotide sequence ID" value="NZ_CP100494.1"/>
</dbReference>
<dbReference type="Proteomes" id="UP000275331">
    <property type="component" value="Unassembled WGS sequence"/>
</dbReference>
<dbReference type="AlphaFoldDB" id="A0A3R9GET6"/>
<dbReference type="GO" id="GO:0016020">
    <property type="term" value="C:membrane"/>
    <property type="evidence" value="ECO:0007669"/>
    <property type="project" value="UniProtKB-SubCell"/>
</dbReference>
<accession>A0A3R9GET6</accession>
<dbReference type="PANTHER" id="PTHR35892">
    <property type="entry name" value="OUTER MEMBRANE PROTEIN PAGN-RELATED"/>
    <property type="match status" value="1"/>
</dbReference>